<evidence type="ECO:0000256" key="1">
    <source>
        <dbReference type="SAM" id="MobiDB-lite"/>
    </source>
</evidence>
<dbReference type="EMBL" id="CP036266">
    <property type="protein sequence ID" value="QDT20836.1"/>
    <property type="molecule type" value="Genomic_DNA"/>
</dbReference>
<sequence>MPKVKITRKKFLEDSQGRTFSDVFNESDAPFEAVLRFFDCPDRQRRMEESELHHDRSPLAGVVRELEALPEVDQFLSGVHIQRSMRFRQAIGVLVRIIMEAQGWEKTGRKGSLGVRSPRKTRTPRHNTGGLAFWFNRGERYRKTDGMPFLSVKERCEQFENCVDSQNMSMEA</sequence>
<dbReference type="Proteomes" id="UP000320421">
    <property type="component" value="Chromosome"/>
</dbReference>
<name>A0A517PN86_9PLAN</name>
<reference evidence="2 3" key="1">
    <citation type="submission" date="2019-02" db="EMBL/GenBank/DDBJ databases">
        <title>Deep-cultivation of Planctomycetes and their phenomic and genomic characterization uncovers novel biology.</title>
        <authorList>
            <person name="Wiegand S."/>
            <person name="Jogler M."/>
            <person name="Boedeker C."/>
            <person name="Pinto D."/>
            <person name="Vollmers J."/>
            <person name="Rivas-Marin E."/>
            <person name="Kohn T."/>
            <person name="Peeters S.H."/>
            <person name="Heuer A."/>
            <person name="Rast P."/>
            <person name="Oberbeckmann S."/>
            <person name="Bunk B."/>
            <person name="Jeske O."/>
            <person name="Meyerdierks A."/>
            <person name="Storesund J.E."/>
            <person name="Kallscheuer N."/>
            <person name="Luecker S."/>
            <person name="Lage O.M."/>
            <person name="Pohl T."/>
            <person name="Merkel B.J."/>
            <person name="Hornburger P."/>
            <person name="Mueller R.-W."/>
            <person name="Bruemmer F."/>
            <person name="Labrenz M."/>
            <person name="Spormann A.M."/>
            <person name="Op den Camp H."/>
            <person name="Overmann J."/>
            <person name="Amann R."/>
            <person name="Jetten M.S.M."/>
            <person name="Mascher T."/>
            <person name="Medema M.H."/>
            <person name="Devos D.P."/>
            <person name="Kaster A.-K."/>
            <person name="Ovreas L."/>
            <person name="Rohde M."/>
            <person name="Galperin M.Y."/>
            <person name="Jogler C."/>
        </authorList>
    </citation>
    <scope>NUCLEOTIDE SEQUENCE [LARGE SCALE GENOMIC DNA]</scope>
    <source>
        <strain evidence="2 3">HG66A1</strain>
    </source>
</reference>
<protein>
    <submittedName>
        <fullName evidence="2">Uncharacterized protein</fullName>
    </submittedName>
</protein>
<proteinExistence type="predicted"/>
<keyword evidence="3" id="KW-1185">Reference proteome</keyword>
<accession>A0A517PN86</accession>
<organism evidence="2 3">
    <name type="scientific">Gimesia chilikensis</name>
    <dbReference type="NCBI Taxonomy" id="2605989"/>
    <lineage>
        <taxon>Bacteria</taxon>
        <taxon>Pseudomonadati</taxon>
        <taxon>Planctomycetota</taxon>
        <taxon>Planctomycetia</taxon>
        <taxon>Planctomycetales</taxon>
        <taxon>Planctomycetaceae</taxon>
        <taxon>Gimesia</taxon>
    </lineage>
</organism>
<evidence type="ECO:0000313" key="2">
    <source>
        <dbReference type="EMBL" id="QDT20836.1"/>
    </source>
</evidence>
<dbReference type="AlphaFoldDB" id="A0A517PN86"/>
<feature type="region of interest" description="Disordered" evidence="1">
    <location>
        <begin position="108"/>
        <end position="128"/>
    </location>
</feature>
<gene>
    <name evidence="2" type="ORF">HG66A1_26260</name>
</gene>
<evidence type="ECO:0000313" key="3">
    <source>
        <dbReference type="Proteomes" id="UP000320421"/>
    </source>
</evidence>